<dbReference type="Gene3D" id="3.10.50.10">
    <property type="match status" value="1"/>
</dbReference>
<reference evidence="4" key="2">
    <citation type="journal article" date="2010" name="Stand. Genomic Sci.">
        <title>Complete genome sequence of Thermaerobacter marianensis type strain (7p75aT).</title>
        <authorList>
            <person name="Han C."/>
            <person name="Gu W."/>
            <person name="Zhang X."/>
            <person name="Lapidus A."/>
            <person name="Nolan M."/>
            <person name="Copeland A."/>
            <person name="Lucas S."/>
            <person name="Glavina Del Rio T."/>
            <person name="Tice H."/>
            <person name="Cheng J."/>
            <person name="Tapia R."/>
            <person name="Goodwin L."/>
            <person name="Pitluck S."/>
            <person name="Pagani I."/>
            <person name="Ivanova N."/>
            <person name="Mavromatis K."/>
            <person name="Mikhailova N."/>
            <person name="Pati A."/>
            <person name="Chen A."/>
            <person name="Palaniappan K."/>
            <person name="Land M."/>
            <person name="Hauser L."/>
            <person name="Chang Y."/>
            <person name="Jeffries C."/>
            <person name="Schneider S."/>
            <person name="Rohde M."/>
            <person name="Goker M."/>
            <person name="Pukall R."/>
            <person name="Woyke T."/>
            <person name="Bristow J."/>
            <person name="Eisen J."/>
            <person name="Markowitz V."/>
            <person name="Hugenholtz P."/>
            <person name="Kyrpides N."/>
            <person name="Klenk H."/>
            <person name="Detter J."/>
        </authorList>
    </citation>
    <scope>NUCLEOTIDE SEQUENCE [LARGE SCALE GENOMIC DNA]</scope>
    <source>
        <strain evidence="4">ATCC 700841 / DSM 12885 / JCM 10246 / 7p75a</strain>
    </source>
</reference>
<dbReference type="InterPro" id="IPR029070">
    <property type="entry name" value="Chitinase_insertion_sf"/>
</dbReference>
<dbReference type="HOGENOM" id="CLU_037415_2_0_9"/>
<dbReference type="PANTHER" id="PTHR46066:SF2">
    <property type="entry name" value="CHITINASE DOMAIN-CONTAINING PROTEIN 1"/>
    <property type="match status" value="1"/>
</dbReference>
<evidence type="ECO:0000313" key="4">
    <source>
        <dbReference type="Proteomes" id="UP000008915"/>
    </source>
</evidence>
<dbReference type="SMART" id="SM00636">
    <property type="entry name" value="Glyco_18"/>
    <property type="match status" value="1"/>
</dbReference>
<evidence type="ECO:0000259" key="2">
    <source>
        <dbReference type="PROSITE" id="PS51910"/>
    </source>
</evidence>
<dbReference type="GO" id="GO:0008061">
    <property type="term" value="F:chitin binding"/>
    <property type="evidence" value="ECO:0007669"/>
    <property type="project" value="InterPro"/>
</dbReference>
<dbReference type="InterPro" id="IPR017853">
    <property type="entry name" value="GH"/>
</dbReference>
<dbReference type="InterPro" id="IPR001223">
    <property type="entry name" value="Glyco_hydro18_cat"/>
</dbReference>
<reference evidence="3 4" key="1">
    <citation type="journal article" date="2010" name="Stand. Genomic Sci.">
        <title>Complete genome sequence of Thermaerobacter marianensis type strain (7p75a).</title>
        <authorList>
            <person name="Han C."/>
            <person name="Gu W."/>
            <person name="Zhang X."/>
            <person name="Lapidus A."/>
            <person name="Nolan M."/>
            <person name="Copeland A."/>
            <person name="Lucas S."/>
            <person name="Del Rio T.G."/>
            <person name="Tice H."/>
            <person name="Cheng J.F."/>
            <person name="Tapia R."/>
            <person name="Goodwin L."/>
            <person name="Pitluck S."/>
            <person name="Pagani I."/>
            <person name="Ivanova N."/>
            <person name="Mavromatis K."/>
            <person name="Mikhailova N."/>
            <person name="Pati A."/>
            <person name="Chen A."/>
            <person name="Palaniappan K."/>
            <person name="Land M."/>
            <person name="Hauser L."/>
            <person name="Chang Y.J."/>
            <person name="Jeffries C.D."/>
            <person name="Schneider S."/>
            <person name="Rohde M."/>
            <person name="Goker M."/>
            <person name="Pukall R."/>
            <person name="Woyke T."/>
            <person name="Bristow J."/>
            <person name="Eisen J.A."/>
            <person name="Markowitz V."/>
            <person name="Hugenholtz P."/>
            <person name="Kyrpides N.C."/>
            <person name="Klenk H.P."/>
            <person name="Detter J.C."/>
        </authorList>
    </citation>
    <scope>NUCLEOTIDE SEQUENCE [LARGE SCALE GENOMIC DNA]</scope>
    <source>
        <strain evidence="4">ATCC 700841 / DSM 12885 / JCM 10246 / 7p75a</strain>
    </source>
</reference>
<gene>
    <name evidence="3" type="ordered locus">Tmar_0433</name>
</gene>
<feature type="compositionally biased region" description="Basic residues" evidence="1">
    <location>
        <begin position="40"/>
        <end position="57"/>
    </location>
</feature>
<dbReference type="STRING" id="644966.Tmar_0433"/>
<protein>
    <submittedName>
        <fullName evidence="3">Glycoside hydrolase family 18</fullName>
    </submittedName>
</protein>
<evidence type="ECO:0000256" key="1">
    <source>
        <dbReference type="SAM" id="MobiDB-lite"/>
    </source>
</evidence>
<dbReference type="PROSITE" id="PS51910">
    <property type="entry name" value="GH18_2"/>
    <property type="match status" value="1"/>
</dbReference>
<dbReference type="SUPFAM" id="SSF51445">
    <property type="entry name" value="(Trans)glycosidases"/>
    <property type="match status" value="1"/>
</dbReference>
<dbReference type="AlphaFoldDB" id="E6SGK8"/>
<proteinExistence type="predicted"/>
<dbReference type="KEGG" id="tmr:Tmar_0433"/>
<name>E6SGK8_THEM7</name>
<organism evidence="3 4">
    <name type="scientific">Thermaerobacter marianensis (strain ATCC 700841 / DSM 12885 / JCM 10246 / 7p75a)</name>
    <dbReference type="NCBI Taxonomy" id="644966"/>
    <lineage>
        <taxon>Bacteria</taxon>
        <taxon>Bacillati</taxon>
        <taxon>Bacillota</taxon>
        <taxon>Clostridia</taxon>
        <taxon>Eubacteriales</taxon>
        <taxon>Clostridiales Family XVII. Incertae Sedis</taxon>
        <taxon>Thermaerobacter</taxon>
    </lineage>
</organism>
<dbReference type="eggNOG" id="COG3858">
    <property type="taxonomic scope" value="Bacteria"/>
</dbReference>
<keyword evidence="3" id="KW-0378">Hydrolase</keyword>
<feature type="domain" description="GH18" evidence="2">
    <location>
        <begin position="103"/>
        <end position="427"/>
    </location>
</feature>
<keyword evidence="4" id="KW-1185">Reference proteome</keyword>
<dbReference type="PANTHER" id="PTHR46066">
    <property type="entry name" value="CHITINASE DOMAIN-CONTAINING PROTEIN 1 FAMILY MEMBER"/>
    <property type="match status" value="1"/>
</dbReference>
<sequence>MIQWPGPSPAPGPAGRPPGSQAGKPPRAGEGAKEQGRLGCPRHRHPAPRPARPRPRRPRTALALLLLVALVLPACGGSGPAGPPAKPGGDGGDRGNRILGRDPVVYGFYTEPEPGMPGSFATMVRRARDLDVIVPFWFRLAERGDGTIEAYAAPSPERRRQVIREAHRRNLKVELIVHNLLYGPGDRSAATARRFLRDPRAQDRAVGGMLDLIRQEGYDGVHLDLETVPPEERHRLTAFVRKVREALPQGKLLSIAVFPRNRDVRDDPNTGAYDYAALGRAVDYFILMTYSEHRADTPPGPLASLDYVDRMVRYALRYVPRDKVIVGLGAFGFDWGGGGFPRYLDHAQAVRLARDRGVAVRWDDRARVPFFTYTADDGTSHTVYFENARSWGEKLNLVQRHGVRGVAIWRLGMEDAAAWRQIALRLR</sequence>
<feature type="region of interest" description="Disordered" evidence="1">
    <location>
        <begin position="78"/>
        <end position="97"/>
    </location>
</feature>
<dbReference type="GO" id="GO:0016787">
    <property type="term" value="F:hydrolase activity"/>
    <property type="evidence" value="ECO:0007669"/>
    <property type="project" value="UniProtKB-KW"/>
</dbReference>
<feature type="compositionally biased region" description="Pro residues" evidence="1">
    <location>
        <begin position="1"/>
        <end position="16"/>
    </location>
</feature>
<dbReference type="InterPro" id="IPR011583">
    <property type="entry name" value="Chitinase_II/V-like_cat"/>
</dbReference>
<dbReference type="Proteomes" id="UP000008915">
    <property type="component" value="Chromosome"/>
</dbReference>
<feature type="region of interest" description="Disordered" evidence="1">
    <location>
        <begin position="1"/>
        <end position="57"/>
    </location>
</feature>
<dbReference type="Gene3D" id="3.20.20.80">
    <property type="entry name" value="Glycosidases"/>
    <property type="match status" value="1"/>
</dbReference>
<dbReference type="Pfam" id="PF00704">
    <property type="entry name" value="Glyco_hydro_18"/>
    <property type="match status" value="1"/>
</dbReference>
<evidence type="ECO:0000313" key="3">
    <source>
        <dbReference type="EMBL" id="ADU50554.1"/>
    </source>
</evidence>
<accession>E6SGK8</accession>
<dbReference type="GO" id="GO:0005975">
    <property type="term" value="P:carbohydrate metabolic process"/>
    <property type="evidence" value="ECO:0007669"/>
    <property type="project" value="InterPro"/>
</dbReference>
<dbReference type="EMBL" id="CP002344">
    <property type="protein sequence ID" value="ADU50554.1"/>
    <property type="molecule type" value="Genomic_DNA"/>
</dbReference>